<reference evidence="1" key="1">
    <citation type="submission" date="2018-08" db="EMBL/GenBank/DDBJ databases">
        <title>HSV2 whole genome sequences from clinical isolates.</title>
        <authorList>
            <person name="Roychoudhury P."/>
            <person name="Greninger A.L."/>
            <person name="Jerome K.R."/>
            <person name="Johnston C."/>
            <person name="Wald A."/>
            <person name="Xie H."/>
        </authorList>
    </citation>
    <scope>NUCLEOTIDE SEQUENCE</scope>
    <source>
        <strain evidence="1">2008-483</strain>
    </source>
</reference>
<protein>
    <submittedName>
        <fullName evidence="1">Uncharacterized protein</fullName>
    </submittedName>
</protein>
<accession>A0A481TWV2</accession>
<name>A0A481TWV2_HHV2</name>
<organismHost>
    <name type="scientific">Homo sapiens</name>
    <name type="common">Human</name>
    <dbReference type="NCBI Taxonomy" id="9606"/>
</organismHost>
<proteinExistence type="predicted"/>
<evidence type="ECO:0000313" key="1">
    <source>
        <dbReference type="EMBL" id="QBH85122.1"/>
    </source>
</evidence>
<dbReference type="EMBL" id="MH790660">
    <property type="protein sequence ID" value="QBH85122.1"/>
    <property type="molecule type" value="Genomic_DNA"/>
</dbReference>
<organism evidence="1">
    <name type="scientific">Human herpesvirus 2</name>
    <name type="common">HHV-2</name>
    <name type="synonym">Human herpes simplex virus 2</name>
    <dbReference type="NCBI Taxonomy" id="10310"/>
    <lineage>
        <taxon>Viruses</taxon>
        <taxon>Duplodnaviria</taxon>
        <taxon>Heunggongvirae</taxon>
        <taxon>Peploviricota</taxon>
        <taxon>Herviviricetes</taxon>
        <taxon>Herpesvirales</taxon>
        <taxon>Orthoherpesviridae</taxon>
        <taxon>Alphaherpesvirinae</taxon>
        <taxon>Simplexvirus</taxon>
        <taxon>Simplexvirus humanalpha2</taxon>
    </lineage>
</organism>
<sequence length="58" mass="6594">MRGTKNQVFPWRLGTRNTVARWRKCRTAVSLNRGISNTSRRNVLTCSAWSPSSTAARK</sequence>